<gene>
    <name evidence="2" type="ORF">PHMEG_00018710</name>
</gene>
<protein>
    <submittedName>
        <fullName evidence="2">RxLR effector protein</fullName>
    </submittedName>
</protein>
<name>A0A225VUZ2_9STRA</name>
<dbReference type="Proteomes" id="UP000198211">
    <property type="component" value="Unassembled WGS sequence"/>
</dbReference>
<evidence type="ECO:0000313" key="3">
    <source>
        <dbReference type="Proteomes" id="UP000198211"/>
    </source>
</evidence>
<dbReference type="AlphaFoldDB" id="A0A225VUZ2"/>
<evidence type="ECO:0000313" key="2">
    <source>
        <dbReference type="EMBL" id="OWZ08708.1"/>
    </source>
</evidence>
<accession>A0A225VUZ2</accession>
<feature type="signal peptide" evidence="1">
    <location>
        <begin position="1"/>
        <end position="25"/>
    </location>
</feature>
<sequence>MRSHKNVLVAAVMYLLGLTVNLTMAKVHSFVVEQPSLLTKRVLRVRNNPSENNEERVISAVVIRLYPVTRKM</sequence>
<dbReference type="EMBL" id="NBNE01003051">
    <property type="protein sequence ID" value="OWZ08708.1"/>
    <property type="molecule type" value="Genomic_DNA"/>
</dbReference>
<keyword evidence="1" id="KW-0732">Signal</keyword>
<organism evidence="2 3">
    <name type="scientific">Phytophthora megakarya</name>
    <dbReference type="NCBI Taxonomy" id="4795"/>
    <lineage>
        <taxon>Eukaryota</taxon>
        <taxon>Sar</taxon>
        <taxon>Stramenopiles</taxon>
        <taxon>Oomycota</taxon>
        <taxon>Peronosporomycetes</taxon>
        <taxon>Peronosporales</taxon>
        <taxon>Peronosporaceae</taxon>
        <taxon>Phytophthora</taxon>
    </lineage>
</organism>
<feature type="chain" id="PRO_5012895060" evidence="1">
    <location>
        <begin position="26"/>
        <end position="72"/>
    </location>
</feature>
<comment type="caution">
    <text evidence="2">The sequence shown here is derived from an EMBL/GenBank/DDBJ whole genome shotgun (WGS) entry which is preliminary data.</text>
</comment>
<evidence type="ECO:0000256" key="1">
    <source>
        <dbReference type="SAM" id="SignalP"/>
    </source>
</evidence>
<proteinExistence type="predicted"/>
<keyword evidence="3" id="KW-1185">Reference proteome</keyword>
<reference evidence="3" key="1">
    <citation type="submission" date="2017-03" db="EMBL/GenBank/DDBJ databases">
        <title>Phytopthora megakarya and P. palmivora, two closely related causual agents of cacao black pod achieved similar genome size and gene model numbers by different mechanisms.</title>
        <authorList>
            <person name="Ali S."/>
            <person name="Shao J."/>
            <person name="Larry D.J."/>
            <person name="Kronmiller B."/>
            <person name="Shen D."/>
            <person name="Strem M.D."/>
            <person name="Melnick R.L."/>
            <person name="Guiltinan M.J."/>
            <person name="Tyler B.M."/>
            <person name="Meinhardt L.W."/>
            <person name="Bailey B.A."/>
        </authorList>
    </citation>
    <scope>NUCLEOTIDE SEQUENCE [LARGE SCALE GENOMIC DNA]</scope>
    <source>
        <strain evidence="3">zdho120</strain>
    </source>
</reference>